<dbReference type="GO" id="GO:0005743">
    <property type="term" value="C:mitochondrial inner membrane"/>
    <property type="evidence" value="ECO:0007669"/>
    <property type="project" value="UniProtKB-SubCell"/>
</dbReference>
<organism evidence="13 14">
    <name type="scientific">Pycnococcus provasolii</name>
    <dbReference type="NCBI Taxonomy" id="41880"/>
    <lineage>
        <taxon>Eukaryota</taxon>
        <taxon>Viridiplantae</taxon>
        <taxon>Chlorophyta</taxon>
        <taxon>Pseudoscourfieldiophyceae</taxon>
        <taxon>Pseudoscourfieldiales</taxon>
        <taxon>Pycnococcaceae</taxon>
        <taxon>Pycnococcus</taxon>
    </lineage>
</organism>
<dbReference type="OrthoDB" id="6703404at2759"/>
<dbReference type="Proteomes" id="UP000660262">
    <property type="component" value="Unassembled WGS sequence"/>
</dbReference>
<keyword evidence="6" id="KW-0999">Mitochondrion inner membrane</keyword>
<dbReference type="Gene3D" id="1.50.40.10">
    <property type="entry name" value="Mitochondrial carrier domain"/>
    <property type="match status" value="1"/>
</dbReference>
<dbReference type="Pfam" id="PF00153">
    <property type="entry name" value="Mito_carr"/>
    <property type="match status" value="3"/>
</dbReference>
<evidence type="ECO:0000256" key="10">
    <source>
        <dbReference type="PROSITE-ProRule" id="PRU00282"/>
    </source>
</evidence>
<comment type="similarity">
    <text evidence="2 11">Belongs to the mitochondrial carrier (TC 2.A.29) family.</text>
</comment>
<dbReference type="InterPro" id="IPR023395">
    <property type="entry name" value="MCP_dom_sf"/>
</dbReference>
<evidence type="ECO:0000256" key="3">
    <source>
        <dbReference type="ARBA" id="ARBA00022448"/>
    </source>
</evidence>
<evidence type="ECO:0000256" key="8">
    <source>
        <dbReference type="ARBA" id="ARBA00023128"/>
    </source>
</evidence>
<evidence type="ECO:0000313" key="13">
    <source>
        <dbReference type="EMBL" id="GHP04190.1"/>
    </source>
</evidence>
<feature type="compositionally biased region" description="Basic residues" evidence="12">
    <location>
        <begin position="50"/>
        <end position="64"/>
    </location>
</feature>
<dbReference type="EMBL" id="BNJQ01000007">
    <property type="protein sequence ID" value="GHP04190.1"/>
    <property type="molecule type" value="Genomic_DNA"/>
</dbReference>
<evidence type="ECO:0000256" key="1">
    <source>
        <dbReference type="ARBA" id="ARBA00004448"/>
    </source>
</evidence>
<accession>A0A830HEG3</accession>
<keyword evidence="14" id="KW-1185">Reference proteome</keyword>
<feature type="region of interest" description="Disordered" evidence="12">
    <location>
        <begin position="26"/>
        <end position="86"/>
    </location>
</feature>
<evidence type="ECO:0000256" key="7">
    <source>
        <dbReference type="ARBA" id="ARBA00022989"/>
    </source>
</evidence>
<protein>
    <submittedName>
        <fullName evidence="13">Uncharacterized protein</fullName>
    </submittedName>
</protein>
<keyword evidence="5" id="KW-0677">Repeat</keyword>
<evidence type="ECO:0000313" key="14">
    <source>
        <dbReference type="Proteomes" id="UP000660262"/>
    </source>
</evidence>
<feature type="repeat" description="Solcar" evidence="10">
    <location>
        <begin position="337"/>
        <end position="427"/>
    </location>
</feature>
<evidence type="ECO:0000256" key="11">
    <source>
        <dbReference type="RuleBase" id="RU000488"/>
    </source>
</evidence>
<evidence type="ECO:0000256" key="5">
    <source>
        <dbReference type="ARBA" id="ARBA00022737"/>
    </source>
</evidence>
<gene>
    <name evidence="13" type="ORF">PPROV_000294400</name>
</gene>
<dbReference type="PRINTS" id="PR00784">
    <property type="entry name" value="MTUNCOUPLING"/>
</dbReference>
<dbReference type="SUPFAM" id="SSF103506">
    <property type="entry name" value="Mitochondrial carrier"/>
    <property type="match status" value="1"/>
</dbReference>
<dbReference type="InterPro" id="IPR002067">
    <property type="entry name" value="MCP"/>
</dbReference>
<comment type="caution">
    <text evidence="13">The sequence shown here is derived from an EMBL/GenBank/DDBJ whole genome shotgun (WGS) entry which is preliminary data.</text>
</comment>
<evidence type="ECO:0000256" key="9">
    <source>
        <dbReference type="ARBA" id="ARBA00023136"/>
    </source>
</evidence>
<dbReference type="FunFam" id="1.50.40.10:FF:000009">
    <property type="entry name" value="Mitochondrial 2-oxoglutarate/malate carrier protein"/>
    <property type="match status" value="1"/>
</dbReference>
<evidence type="ECO:0000256" key="12">
    <source>
        <dbReference type="SAM" id="MobiDB-lite"/>
    </source>
</evidence>
<keyword evidence="3 11" id="KW-0813">Transport</keyword>
<keyword evidence="7" id="KW-1133">Transmembrane helix</keyword>
<dbReference type="InterPro" id="IPR050391">
    <property type="entry name" value="Mito_Metabolite_Transporter"/>
</dbReference>
<keyword evidence="4 10" id="KW-0812">Transmembrane</keyword>
<evidence type="ECO:0000256" key="2">
    <source>
        <dbReference type="ARBA" id="ARBA00006375"/>
    </source>
</evidence>
<sequence length="431" mass="46346">MVISTPMGGFRSSWVKNNANACLTTINAHEHDHHRRRTTTNLEDDETSRKNNKKKKRAPSKSKNHNASLSNASSETTTLRNRGRRHPSPFVLACEYADLMSTTTADQTTASNSQPRVVVRDAPWKGFAAGAMAAVCAGAVTHPIDLLKVRMQLAGIDAAAAPPTNASAGAAAPAAARTLARSQTLTSTFSQIVKNEGMLGLYQGLSGNVLRQTFLIGTRLGSYDAISSIFRDEDGRLAFHGKVACGLLAGALGALVGSPADMVMVRMQADGRLPPELRRNYKNAVDALYTIGKNEGIPALWRGVLPTMNRAMIVAAAQMAFYEQSKQLMIDTKLMNDGVLCHGAASLCAGGAAAICSNPFDVAKTRLQSMKPLADGTMPFRGTFHCMMVTVQSEGMLALYKGLVATWARQAPLNMVRFVMLEKFRNAFKAL</sequence>
<dbReference type="AlphaFoldDB" id="A0A830HEG3"/>
<feature type="compositionally biased region" description="Polar residues" evidence="12">
    <location>
        <begin position="65"/>
        <end position="80"/>
    </location>
</feature>
<feature type="repeat" description="Solcar" evidence="10">
    <location>
        <begin position="121"/>
        <end position="229"/>
    </location>
</feature>
<evidence type="ECO:0000256" key="4">
    <source>
        <dbReference type="ARBA" id="ARBA00022692"/>
    </source>
</evidence>
<dbReference type="GO" id="GO:0055085">
    <property type="term" value="P:transmembrane transport"/>
    <property type="evidence" value="ECO:0007669"/>
    <property type="project" value="InterPro"/>
</dbReference>
<evidence type="ECO:0000256" key="6">
    <source>
        <dbReference type="ARBA" id="ARBA00022792"/>
    </source>
</evidence>
<proteinExistence type="inferred from homology"/>
<dbReference type="PANTHER" id="PTHR45618">
    <property type="entry name" value="MITOCHONDRIAL DICARBOXYLATE CARRIER-RELATED"/>
    <property type="match status" value="1"/>
</dbReference>
<dbReference type="PROSITE" id="PS50920">
    <property type="entry name" value="SOLCAR"/>
    <property type="match status" value="3"/>
</dbReference>
<keyword evidence="9 10" id="KW-0472">Membrane</keyword>
<keyword evidence="8" id="KW-0496">Mitochondrion</keyword>
<name>A0A830HEG3_9CHLO</name>
<comment type="subcellular location">
    <subcellularLocation>
        <location evidence="1">Mitochondrion inner membrane</location>
        <topology evidence="1">Multi-pass membrane protein</topology>
    </subcellularLocation>
</comment>
<reference evidence="13" key="1">
    <citation type="submission" date="2020-10" db="EMBL/GenBank/DDBJ databases">
        <title>Unveiling of a novel bifunctional photoreceptor, Dualchrome1, isolated from a cosmopolitan green alga.</title>
        <authorList>
            <person name="Suzuki S."/>
            <person name="Kawachi M."/>
        </authorList>
    </citation>
    <scope>NUCLEOTIDE SEQUENCE</scope>
    <source>
        <strain evidence="13">NIES 2893</strain>
    </source>
</reference>
<dbReference type="InterPro" id="IPR018108">
    <property type="entry name" value="MCP_transmembrane"/>
</dbReference>
<feature type="repeat" description="Solcar" evidence="10">
    <location>
        <begin position="237"/>
        <end position="328"/>
    </location>
</feature>